<gene>
    <name evidence="1" type="ORF">MJG53_009097</name>
</gene>
<keyword evidence="2" id="KW-1185">Reference proteome</keyword>
<protein>
    <submittedName>
        <fullName evidence="1">Uncharacterized protein</fullName>
    </submittedName>
</protein>
<comment type="caution">
    <text evidence="1">The sequence shown here is derived from an EMBL/GenBank/DDBJ whole genome shotgun (WGS) entry which is preliminary data.</text>
</comment>
<dbReference type="Proteomes" id="UP001057279">
    <property type="component" value="Linkage Group LG08"/>
</dbReference>
<organism evidence="1 2">
    <name type="scientific">Ovis ammon polii x Ovis aries</name>
    <dbReference type="NCBI Taxonomy" id="2918886"/>
    <lineage>
        <taxon>Eukaryota</taxon>
        <taxon>Metazoa</taxon>
        <taxon>Chordata</taxon>
        <taxon>Craniata</taxon>
        <taxon>Vertebrata</taxon>
        <taxon>Euteleostomi</taxon>
        <taxon>Mammalia</taxon>
        <taxon>Eutheria</taxon>
        <taxon>Laurasiatheria</taxon>
        <taxon>Artiodactyla</taxon>
        <taxon>Ruminantia</taxon>
        <taxon>Pecora</taxon>
        <taxon>Bovidae</taxon>
        <taxon>Caprinae</taxon>
        <taxon>Ovis</taxon>
    </lineage>
</organism>
<reference evidence="1" key="1">
    <citation type="submission" date="2022-03" db="EMBL/GenBank/DDBJ databases">
        <title>Genomic analyses of argali, domestic sheep and their hybrids provide insights into chromosomal evolution, heterosis and genetic basis of agronomic traits.</title>
        <authorList>
            <person name="Li M."/>
        </authorList>
    </citation>
    <scope>NUCLEOTIDE SEQUENCE</scope>
    <source>
        <strain evidence="1">F1 hybrid</strain>
    </source>
</reference>
<evidence type="ECO:0000313" key="2">
    <source>
        <dbReference type="Proteomes" id="UP001057279"/>
    </source>
</evidence>
<dbReference type="EMBL" id="CM043033">
    <property type="protein sequence ID" value="KAI4582546.1"/>
    <property type="molecule type" value="Genomic_DNA"/>
</dbReference>
<accession>A0ACB9UZA3</accession>
<evidence type="ECO:0000313" key="1">
    <source>
        <dbReference type="EMBL" id="KAI4582546.1"/>
    </source>
</evidence>
<sequence>MEKMSQSSREHRKDSSAEDREAFMDHQAAAQSSDNVSSRPSSEGSPRHFQTLRNLMLPFIWAQIEVMMAWFCPEAGRATGPGSETLPDAESFLHGSTNSFHFPVKSQHPRRASDLTLNETKDGPELNGSQEMEAQLPENLCNIPEIPMGRQEQTEVVFRLISWLFHVMEPPPACQQTPEERWGPRSRTYLISRADYRGAWTLQTGGDRCEELVDEDIGKASTVDGVLPTVAARQGCPSRPGHPAGPRPPADMLSTTMVGALVRGWRNRSSPRRAESKLLIPQSQDEIQTPVLLGAGSDDKVSSPPDTEDLPGEVSDAHQLRREVRSAVTQAPYLRTTARHSCSGDLGAMELSDSDRPVSFGSTSSSASSRDSHGSFGSRMTLVSSSHLGLFPQDKEAGAIKLELMPARPFSSSELQTDRAAGQQSTDEGGERQPRAQRRVEANGATKTEAESATSPKLLYVDRVVQEILETERTYVQDLKSIVEHKTIACTESKGTRPRITLTVSGTKQNFLWGQMKDQPFLETYRISTTLIDVTFYVNASYEPSLLYPTSIDFKDTTIWQNDFKVFTSSGVFIIMRDWDSQALILSPAMPINYLLCDLSELLQDLENCENDPVAIAECFVSKSEEFHIYTQYCTNYPRSVAVLTECMRNKMLAKFFRERQETLKHSLPLGSYLLKPVQRILKYHLLLHEIENHLDKDTEGYDVVLDAIDTMQRVAWHINDMKRKHEHAVRLQEIQSLLTNWKGPDLTSYGELVLEGTFRLQRAKNERTLFLFDKLLLITKKRDDTFTYKAHILCGNLMLVEVIPKEPLSFSVFHYKNPKLQHTVQAKSQQDKRLWVLHLKRLILENHAAKIPAKAKQAILEMDAIQPSSRSHKVLKTSETVQDIQKVSREEGSPQLTSAGPSPAQRNSQPSSSTILSVLRGGGAVRNIWTDHQIRQALFPSRRPQNEEDEDDYQMFLPSFSSSDLNSAQLCEDGTSSRPCSWHMGQIESAETPSSGHRIVRRASSAGESNTCPPDIRTRDSGGSQYSSQRELQGDPKTEGQDGTTPYGSSIELTIDDIDHVYDNISYEDLKLMVAKREDAEVTPHKPVRDSVRPKSTPELAFSKRPAGPEEESASHPRRDGAFPAGEAWNQSVPDLQVMEENVYDIIALPEAPSRDFRGSSPKRPARSTFLGLEADLGCCDSLRASASQDSLQFSEDEAPYPPGPSDNDYLSLLYNSFGCNLALADRSISDKLSEEVDEIWNDLENYIKKNEVKARDRLLAAFPVSKDDVQERPLAGSAPELSARSQLSLPAGQALLAPPGDRPRPAPCALDRAPAAKDSSCLSLHRLSLASDLPPAESPYDVAGGSLSPVDLENPEPGMDNVDKTRSRVFLMARQYSQKIKKANQLLKVKSPELEQTLSSQLQKPTPKDLAAILEEKRQGGPAIGARIAEYSQLYDQIVFRETPFKTQKDGWASPQDPSNLSSASPSQAQQGSEDWLLHSTYSNGELADFCPWPEQDLKSKYPTLEINTRSTPRQLSAACSVPSLQTSDPLLGSVQRHSVVVSQPNKENSFQGHLYNSLGRKGISAKSQPYNRSQSSSSILINKSADSINYPSEVAKKQPVSLHRSARWESHQDLLPSIADSGQQGLEKRSDLTLQDSQKVLVVNRNLPLSAQIATQNYFSNFKETEGDEDDYVEIKSEEDESELDLSRSRRRKSDPKITDADFTDNVCSHTTSYSLNSPCTPKKPVSDKLGISPYLTPYNDPDKLNDYLWKGPSPNQQNIVQSLREKFQCLSSSSFA</sequence>
<proteinExistence type="predicted"/>
<name>A0ACB9UZA3_9CETA</name>